<dbReference type="Proteomes" id="UP000306980">
    <property type="component" value="Unassembled WGS sequence"/>
</dbReference>
<comment type="subcellular location">
    <subcellularLocation>
        <location evidence="1">Membrane</location>
        <topology evidence="1">Multi-pass membrane protein</topology>
    </subcellularLocation>
</comment>
<evidence type="ECO:0000256" key="5">
    <source>
        <dbReference type="SAM" id="Phobius"/>
    </source>
</evidence>
<proteinExistence type="predicted"/>
<accession>A0A5S3QQ41</accession>
<evidence type="ECO:0000259" key="6">
    <source>
        <dbReference type="Pfam" id="PF03176"/>
    </source>
</evidence>
<evidence type="ECO:0000313" key="8">
    <source>
        <dbReference type="Proteomes" id="UP000306980"/>
    </source>
</evidence>
<sequence length="61" mass="6692">MQTTNKQIGKAIFASALTTIGGFSALLVSDFVILNNFGIMISLNKNGTIDWIKRYIISNVK</sequence>
<dbReference type="Pfam" id="PF03176">
    <property type="entry name" value="MMPL"/>
    <property type="match status" value="1"/>
</dbReference>
<name>A0A5S3QQ41_9BACI</name>
<keyword evidence="3 5" id="KW-1133">Transmembrane helix</keyword>
<dbReference type="InterPro" id="IPR004869">
    <property type="entry name" value="MMPL_dom"/>
</dbReference>
<evidence type="ECO:0000256" key="3">
    <source>
        <dbReference type="ARBA" id="ARBA00022989"/>
    </source>
</evidence>
<feature type="domain" description="Membrane transport protein MMPL" evidence="6">
    <location>
        <begin position="2"/>
        <end position="43"/>
    </location>
</feature>
<evidence type="ECO:0000313" key="7">
    <source>
        <dbReference type="EMBL" id="TMN23885.1"/>
    </source>
</evidence>
<dbReference type="EMBL" id="VCIA01000001">
    <property type="protein sequence ID" value="TMN23885.1"/>
    <property type="molecule type" value="Genomic_DNA"/>
</dbReference>
<gene>
    <name evidence="7" type="ORF">FFL34_13250</name>
</gene>
<dbReference type="OrthoDB" id="9809027at2"/>
<protein>
    <recommendedName>
        <fullName evidence="6">Membrane transport protein MMPL domain-containing protein</fullName>
    </recommendedName>
</protein>
<dbReference type="AlphaFoldDB" id="A0A5S3QQ41"/>
<evidence type="ECO:0000256" key="2">
    <source>
        <dbReference type="ARBA" id="ARBA00022692"/>
    </source>
</evidence>
<dbReference type="SUPFAM" id="SSF82866">
    <property type="entry name" value="Multidrug efflux transporter AcrB transmembrane domain"/>
    <property type="match status" value="1"/>
</dbReference>
<keyword evidence="4 5" id="KW-0472">Membrane</keyword>
<reference evidence="7 8" key="1">
    <citation type="submission" date="2019-05" db="EMBL/GenBank/DDBJ databases">
        <title>Genomic analysis of Lentibacillus sp. NKC220-2.</title>
        <authorList>
            <person name="Oh Y.J."/>
        </authorList>
    </citation>
    <scope>NUCLEOTIDE SEQUENCE [LARGE SCALE GENOMIC DNA]</scope>
    <source>
        <strain evidence="7 8">NKC220-2</strain>
    </source>
</reference>
<organism evidence="7 8">
    <name type="scientific">Lentibacillus cibarius</name>
    <dbReference type="NCBI Taxonomy" id="2583219"/>
    <lineage>
        <taxon>Bacteria</taxon>
        <taxon>Bacillati</taxon>
        <taxon>Bacillota</taxon>
        <taxon>Bacilli</taxon>
        <taxon>Bacillales</taxon>
        <taxon>Bacillaceae</taxon>
        <taxon>Lentibacillus</taxon>
    </lineage>
</organism>
<feature type="transmembrane region" description="Helical" evidence="5">
    <location>
        <begin position="12"/>
        <end position="34"/>
    </location>
</feature>
<dbReference type="Gene3D" id="1.20.1640.10">
    <property type="entry name" value="Multidrug efflux transporter AcrB transmembrane domain"/>
    <property type="match status" value="1"/>
</dbReference>
<comment type="caution">
    <text evidence="7">The sequence shown here is derived from an EMBL/GenBank/DDBJ whole genome shotgun (WGS) entry which is preliminary data.</text>
</comment>
<dbReference type="GO" id="GO:0016020">
    <property type="term" value="C:membrane"/>
    <property type="evidence" value="ECO:0007669"/>
    <property type="project" value="UniProtKB-SubCell"/>
</dbReference>
<evidence type="ECO:0000256" key="4">
    <source>
        <dbReference type="ARBA" id="ARBA00023136"/>
    </source>
</evidence>
<keyword evidence="2 5" id="KW-0812">Transmembrane</keyword>
<evidence type="ECO:0000256" key="1">
    <source>
        <dbReference type="ARBA" id="ARBA00004141"/>
    </source>
</evidence>